<feature type="compositionally biased region" description="Pro residues" evidence="1">
    <location>
        <begin position="819"/>
        <end position="830"/>
    </location>
</feature>
<protein>
    <submittedName>
        <fullName evidence="3">Kinesin-like protein</fullName>
    </submittedName>
</protein>
<feature type="compositionally biased region" description="Basic and acidic residues" evidence="1">
    <location>
        <begin position="258"/>
        <end position="272"/>
    </location>
</feature>
<feature type="compositionally biased region" description="Low complexity" evidence="1">
    <location>
        <begin position="891"/>
        <end position="900"/>
    </location>
</feature>
<dbReference type="InterPro" id="IPR003169">
    <property type="entry name" value="GYF"/>
</dbReference>
<feature type="region of interest" description="Disordered" evidence="1">
    <location>
        <begin position="1165"/>
        <end position="1186"/>
    </location>
</feature>
<feature type="compositionally biased region" description="Acidic residues" evidence="1">
    <location>
        <begin position="244"/>
        <end position="257"/>
    </location>
</feature>
<keyword evidence="4" id="KW-1185">Reference proteome</keyword>
<dbReference type="PROSITE" id="PS50829">
    <property type="entry name" value="GYF"/>
    <property type="match status" value="1"/>
</dbReference>
<dbReference type="Pfam" id="PF02213">
    <property type="entry name" value="GYF"/>
    <property type="match status" value="1"/>
</dbReference>
<feature type="region of interest" description="Disordered" evidence="1">
    <location>
        <begin position="436"/>
        <end position="468"/>
    </location>
</feature>
<evidence type="ECO:0000259" key="2">
    <source>
        <dbReference type="PROSITE" id="PS50829"/>
    </source>
</evidence>
<accession>A0AAW0BR66</accession>
<feature type="compositionally biased region" description="Polar residues" evidence="1">
    <location>
        <begin position="901"/>
        <end position="915"/>
    </location>
</feature>
<dbReference type="PANTHER" id="PTHR14445">
    <property type="entry name" value="GRB10 INTERACTING GYF PROTEIN"/>
    <property type="match status" value="1"/>
</dbReference>
<feature type="region of interest" description="Disordered" evidence="1">
    <location>
        <begin position="1"/>
        <end position="61"/>
    </location>
</feature>
<feature type="compositionally biased region" description="Pro residues" evidence="1">
    <location>
        <begin position="840"/>
        <end position="849"/>
    </location>
</feature>
<evidence type="ECO:0000256" key="1">
    <source>
        <dbReference type="SAM" id="MobiDB-lite"/>
    </source>
</evidence>
<evidence type="ECO:0000313" key="4">
    <source>
        <dbReference type="Proteomes" id="UP001383192"/>
    </source>
</evidence>
<dbReference type="EMBL" id="JAYKXP010000085">
    <property type="protein sequence ID" value="KAK7029009.1"/>
    <property type="molecule type" value="Genomic_DNA"/>
</dbReference>
<dbReference type="PANTHER" id="PTHR14445:SF36">
    <property type="entry name" value="FI03272P-RELATED"/>
    <property type="match status" value="1"/>
</dbReference>
<dbReference type="SMART" id="SM00444">
    <property type="entry name" value="GYF"/>
    <property type="match status" value="1"/>
</dbReference>
<dbReference type="GO" id="GO:0005829">
    <property type="term" value="C:cytosol"/>
    <property type="evidence" value="ECO:0007669"/>
    <property type="project" value="TreeGrafter"/>
</dbReference>
<feature type="compositionally biased region" description="Polar residues" evidence="1">
    <location>
        <begin position="436"/>
        <end position="448"/>
    </location>
</feature>
<feature type="region of interest" description="Disordered" evidence="1">
    <location>
        <begin position="668"/>
        <end position="697"/>
    </location>
</feature>
<comment type="caution">
    <text evidence="3">The sequence shown here is derived from an EMBL/GenBank/DDBJ whole genome shotgun (WGS) entry which is preliminary data.</text>
</comment>
<feature type="compositionally biased region" description="Basic residues" evidence="1">
    <location>
        <begin position="1177"/>
        <end position="1186"/>
    </location>
</feature>
<feature type="compositionally biased region" description="Gly residues" evidence="1">
    <location>
        <begin position="208"/>
        <end position="217"/>
    </location>
</feature>
<dbReference type="InterPro" id="IPR035445">
    <property type="entry name" value="GYF-like_dom_sf"/>
</dbReference>
<feature type="domain" description="GYF" evidence="2">
    <location>
        <begin position="326"/>
        <end position="382"/>
    </location>
</feature>
<feature type="region of interest" description="Disordered" evidence="1">
    <location>
        <begin position="758"/>
        <end position="1063"/>
    </location>
</feature>
<organism evidence="3 4">
    <name type="scientific">Paramarasmius palmivorus</name>
    <dbReference type="NCBI Taxonomy" id="297713"/>
    <lineage>
        <taxon>Eukaryota</taxon>
        <taxon>Fungi</taxon>
        <taxon>Dikarya</taxon>
        <taxon>Basidiomycota</taxon>
        <taxon>Agaricomycotina</taxon>
        <taxon>Agaricomycetes</taxon>
        <taxon>Agaricomycetidae</taxon>
        <taxon>Agaricales</taxon>
        <taxon>Marasmiineae</taxon>
        <taxon>Marasmiaceae</taxon>
        <taxon>Paramarasmius</taxon>
    </lineage>
</organism>
<dbReference type="Proteomes" id="UP001383192">
    <property type="component" value="Unassembled WGS sequence"/>
</dbReference>
<feature type="compositionally biased region" description="Basic and acidic residues" evidence="1">
    <location>
        <begin position="869"/>
        <end position="890"/>
    </location>
</feature>
<feature type="compositionally biased region" description="Low complexity" evidence="1">
    <location>
        <begin position="775"/>
        <end position="799"/>
    </location>
</feature>
<feature type="region of interest" description="Disordered" evidence="1">
    <location>
        <begin position="128"/>
        <end position="280"/>
    </location>
</feature>
<reference evidence="3 4" key="1">
    <citation type="submission" date="2024-01" db="EMBL/GenBank/DDBJ databases">
        <title>A draft genome for a cacao thread blight-causing isolate of Paramarasmius palmivorus.</title>
        <authorList>
            <person name="Baruah I.K."/>
            <person name="Bukari Y."/>
            <person name="Amoako-Attah I."/>
            <person name="Meinhardt L.W."/>
            <person name="Bailey B.A."/>
            <person name="Cohen S.P."/>
        </authorList>
    </citation>
    <scope>NUCLEOTIDE SEQUENCE [LARGE SCALE GENOMIC DNA]</scope>
    <source>
        <strain evidence="3 4">GH-12</strain>
    </source>
</reference>
<feature type="compositionally biased region" description="Polar residues" evidence="1">
    <location>
        <begin position="130"/>
        <end position="140"/>
    </location>
</feature>
<evidence type="ECO:0000313" key="3">
    <source>
        <dbReference type="EMBL" id="KAK7029009.1"/>
    </source>
</evidence>
<dbReference type="InterPro" id="IPR051640">
    <property type="entry name" value="GRB10-interact_GYF"/>
</dbReference>
<feature type="compositionally biased region" description="Polar residues" evidence="1">
    <location>
        <begin position="986"/>
        <end position="1001"/>
    </location>
</feature>
<dbReference type="SUPFAM" id="SSF55277">
    <property type="entry name" value="GYF domain"/>
    <property type="match status" value="1"/>
</dbReference>
<feature type="compositionally biased region" description="Pro residues" evidence="1">
    <location>
        <begin position="24"/>
        <end position="34"/>
    </location>
</feature>
<feature type="compositionally biased region" description="Low complexity" evidence="1">
    <location>
        <begin position="926"/>
        <end position="956"/>
    </location>
</feature>
<proteinExistence type="predicted"/>
<feature type="compositionally biased region" description="Low complexity" evidence="1">
    <location>
        <begin position="1003"/>
        <end position="1015"/>
    </location>
</feature>
<feature type="compositionally biased region" description="Low complexity" evidence="1">
    <location>
        <begin position="1024"/>
        <end position="1048"/>
    </location>
</feature>
<gene>
    <name evidence="3" type="primary">SMY2_2</name>
    <name evidence="3" type="ORF">VNI00_014719</name>
</gene>
<dbReference type="Gene3D" id="3.30.1490.40">
    <property type="match status" value="1"/>
</dbReference>
<name>A0AAW0BR66_9AGAR</name>
<sequence>MSTTTMHFGPEWMRPKHQSVSRTQPPPSPPPILNPPAANASTYSALVSPAPPVLPEKQDEAHPFRYSKEEMLRIYKEGGGKGGLGLEVERWEGVVRETGADPVGLREMGEAEKKLFATSVNSDLRRRQSNDYLNLNTQNLERPRLTHANSSSTGSPLRERYGSMGLIPRRRDSTDQPPTAPRKLSLSGQAPLASPRDVGLPSPRRLGHTGGFDGVLNGGDSWVARRRASEGPMRTSNTAREPSGGEENEIREEEEEIRPEAEPKVEAQDRSEPPANTDAGGIALQRPEAIDTGMAHLSLDNNAQSATNSPSVAGVGPPPGITDLANIEWSYVDPQGHIQGPFRADLMQKWSDDGYFTPDLLMKRTTIDTEWISVAELARRTGGGKMFLSPIASPIPPGLARRTDSPFGMAGDPSVFNNPFQPSPIRSMRSSTLDSYIGTGSNPSDSPASSFGGGRFGNGSPDPSAFGGRVGQFAAGDIGASRVTGFGMGGDASPALARRNTYGESMDLRSPGFNNILPSRGAALDNGFPINGGAYGSAPGPWNTGTNYDALNGGRGSADSSNYQPGFGNNLARNTAPLGNNFTDVSGNNSPYRVNDFGYGASGVQHGLSQDKLIGGFNRPMGDLMYNELPAQSLPHSARFVPNQQMPAAVQDVFDQNMVRTQNQLPINGAEPAPISPWGALDPSAGKRPGPFDPPHPTSTNTSIITPLQTQVSPWGNVSEPTSAVPQAVEPVAAQSVPETTEPVIVADAAATSEESTIIRNEGVIEVPSDPSPEPEVQQSPVVSEQSAAAVPSPIIETAPAPPPPTTTVTAPKIKTKAAPPPPAQAPIPIEPTASTQPSPQTPAAPAPKAPWAKDDDSKKAALSLRQIQDAEAKKAEARKAAERERERVARANANAAEEVQSFTTSWGLPTSQAGKSAAVVPPKEVTVVASTATPTQQTPAAVWTTAAKAATSKPTTMKEIQEEEERRKKAAVVKEAPAPRRPYAESTNKAPTATQSNAWTTVGPSGKAVAAPGAPVRPPAQPSTPTASSTSTPRPNGAPTARPVAPAAKPPPSNAAKTEDFPLHPSNDFMRWLGDNMKGLNNTVNVEEIMSMLLSFPLDPDPSTTEIISDLIYANSTTLDGRRFAADFVSKRKADAVARSKNGAAGASSAKPISIADVVKAQPKPQTSEWGGFKVVNKKKKGGRS</sequence>
<dbReference type="AlphaFoldDB" id="A0AAW0BR66"/>